<evidence type="ECO:0000256" key="1">
    <source>
        <dbReference type="SAM" id="Phobius"/>
    </source>
</evidence>
<reference evidence="3" key="1">
    <citation type="submission" date="2011-08" db="EMBL/GenBank/DDBJ databases">
        <authorList>
            <person name="Rombauts S."/>
        </authorList>
    </citation>
    <scope>NUCLEOTIDE SEQUENCE</scope>
    <source>
        <strain evidence="3">London</strain>
    </source>
</reference>
<dbReference type="Proteomes" id="UP000015104">
    <property type="component" value="Unassembled WGS sequence"/>
</dbReference>
<evidence type="ECO:0000313" key="3">
    <source>
        <dbReference type="Proteomes" id="UP000015104"/>
    </source>
</evidence>
<evidence type="ECO:0000313" key="2">
    <source>
        <dbReference type="EnsemblMetazoa" id="tetur01g13780.1"/>
    </source>
</evidence>
<feature type="transmembrane region" description="Helical" evidence="1">
    <location>
        <begin position="91"/>
        <end position="116"/>
    </location>
</feature>
<keyword evidence="3" id="KW-1185">Reference proteome</keyword>
<keyword evidence="1" id="KW-1133">Transmembrane helix</keyword>
<keyword evidence="1" id="KW-0812">Transmembrane</keyword>
<feature type="transmembrane region" description="Helical" evidence="1">
    <location>
        <begin position="21"/>
        <end position="39"/>
    </location>
</feature>
<organism evidence="2 3">
    <name type="scientific">Tetranychus urticae</name>
    <name type="common">Two-spotted spider mite</name>
    <dbReference type="NCBI Taxonomy" id="32264"/>
    <lineage>
        <taxon>Eukaryota</taxon>
        <taxon>Metazoa</taxon>
        <taxon>Ecdysozoa</taxon>
        <taxon>Arthropoda</taxon>
        <taxon>Chelicerata</taxon>
        <taxon>Arachnida</taxon>
        <taxon>Acari</taxon>
        <taxon>Acariformes</taxon>
        <taxon>Trombidiformes</taxon>
        <taxon>Prostigmata</taxon>
        <taxon>Eleutherengona</taxon>
        <taxon>Raphignathae</taxon>
        <taxon>Tetranychoidea</taxon>
        <taxon>Tetranychidae</taxon>
        <taxon>Tetranychus</taxon>
    </lineage>
</organism>
<keyword evidence="1" id="KW-0472">Membrane</keyword>
<protein>
    <submittedName>
        <fullName evidence="2">Uncharacterized protein</fullName>
    </submittedName>
</protein>
<dbReference type="AlphaFoldDB" id="T1JTE1"/>
<accession>T1JTE1</accession>
<reference evidence="2" key="2">
    <citation type="submission" date="2015-06" db="UniProtKB">
        <authorList>
            <consortium name="EnsemblMetazoa"/>
        </authorList>
    </citation>
    <scope>IDENTIFICATION</scope>
</reference>
<name>T1JTE1_TETUR</name>
<proteinExistence type="predicted"/>
<dbReference type="EnsemblMetazoa" id="tetur01g13780.1">
    <property type="protein sequence ID" value="tetur01g13780.1"/>
    <property type="gene ID" value="tetur01g13780"/>
</dbReference>
<feature type="transmembrane region" description="Helical" evidence="1">
    <location>
        <begin position="248"/>
        <end position="273"/>
    </location>
</feature>
<dbReference type="HOGENOM" id="CLU_3175992_0_0_1"/>
<feature type="transmembrane region" description="Helical" evidence="1">
    <location>
        <begin position="59"/>
        <end position="79"/>
    </location>
</feature>
<sequence>MSHCINIKASKQIFLCNECKCFHNLLFFSMHFFSKFSFSSSFSPSSYLSSSIQVVTNEYTLMIMMTMMVLLSIQIIIYGRWHFQVINTNFSLHYILITVFTVYFCISTLIVCVINFNLVVLAQVNSEITSLPSTTNLTSPSIVPSSSSGSVTKKIIVPMDQFDKNHSVNQTEPPVIIHYVDFNLTENYNTSHDVYVVRNNDTENGSVNLFDNDSNETLIDRGEQVIHNFYTKVTHLTDSMDTNVLYSLWIPFVSGFAAGLTLLCTVFCCRFCCRRVCCRKRPKVNSIKRGSKKIQSLDDNRYLLVSNHSDSEGV</sequence>
<dbReference type="EMBL" id="CAEY01000474">
    <property type="status" value="NOT_ANNOTATED_CDS"/>
    <property type="molecule type" value="Genomic_DNA"/>
</dbReference>